<gene>
    <name evidence="1" type="ORF">ACFQMH_20230</name>
</gene>
<keyword evidence="2" id="KW-1185">Reference proteome</keyword>
<evidence type="ECO:0000313" key="1">
    <source>
        <dbReference type="EMBL" id="MFC7014009.1"/>
    </source>
</evidence>
<evidence type="ECO:0000313" key="2">
    <source>
        <dbReference type="Proteomes" id="UP001596409"/>
    </source>
</evidence>
<dbReference type="Proteomes" id="UP001596409">
    <property type="component" value="Unassembled WGS sequence"/>
</dbReference>
<dbReference type="EMBL" id="JBHSYM010000043">
    <property type="protein sequence ID" value="MFC7014009.1"/>
    <property type="molecule type" value="Genomic_DNA"/>
</dbReference>
<accession>A0ABW2E1J7</accession>
<name>A0ABW2E1J7_9ACTN</name>
<sequence>MTGKRDDGVSDAAEGAFWEVACDESGSDGENLTGGNTDVFAHAGVRLPVVSAAASLREIRDRIRSPAEEYKAGHLLREKHRAVLEWLLAPSGPIHGHARVHLVEKAFFVVDRVAGLLLGDPAEALALSREGRRTFGDEDWRGFLAAANRLLRARSDGTGPGEPAAPVDVFLGTIEALRRAHPGTRAAATLGRLAAARPRADAYRARLLEGPPLVPVLNPLLPAIVSTAVLWSDGGRPVRLVHDRQNMLTPARIAWIEETARSRGAALDGLRLVESRLDPRVQLADFLAGIARRIASDELGGRGDAVLTGLLRPYVAPASVWGDERSWALLTGSTGAGTAATARRTGSPAG</sequence>
<organism evidence="1 2">
    <name type="scientific">Streptomyces viridiviolaceus</name>
    <dbReference type="NCBI Taxonomy" id="68282"/>
    <lineage>
        <taxon>Bacteria</taxon>
        <taxon>Bacillati</taxon>
        <taxon>Actinomycetota</taxon>
        <taxon>Actinomycetes</taxon>
        <taxon>Kitasatosporales</taxon>
        <taxon>Streptomycetaceae</taxon>
        <taxon>Streptomyces</taxon>
    </lineage>
</organism>
<proteinExistence type="predicted"/>
<dbReference type="RefSeq" id="WP_229880968.1">
    <property type="nucleotide sequence ID" value="NZ_BMWA01000013.1"/>
</dbReference>
<reference evidence="2" key="1">
    <citation type="journal article" date="2019" name="Int. J. Syst. Evol. Microbiol.">
        <title>The Global Catalogue of Microorganisms (GCM) 10K type strain sequencing project: providing services to taxonomists for standard genome sequencing and annotation.</title>
        <authorList>
            <consortium name="The Broad Institute Genomics Platform"/>
            <consortium name="The Broad Institute Genome Sequencing Center for Infectious Disease"/>
            <person name="Wu L."/>
            <person name="Ma J."/>
        </authorList>
    </citation>
    <scope>NUCLEOTIDE SEQUENCE [LARGE SCALE GENOMIC DNA]</scope>
    <source>
        <strain evidence="2">JCM 4855</strain>
    </source>
</reference>
<protein>
    <recommendedName>
        <fullName evidence="3">DUF3800 domain-containing protein</fullName>
    </recommendedName>
</protein>
<evidence type="ECO:0008006" key="3">
    <source>
        <dbReference type="Google" id="ProtNLM"/>
    </source>
</evidence>
<comment type="caution">
    <text evidence="1">The sequence shown here is derived from an EMBL/GenBank/DDBJ whole genome shotgun (WGS) entry which is preliminary data.</text>
</comment>